<keyword evidence="1" id="KW-1277">Toxin-antitoxin system</keyword>
<dbReference type="InterPro" id="IPR022789">
    <property type="entry name" value="ParD"/>
</dbReference>
<evidence type="ECO:0000313" key="2">
    <source>
        <dbReference type="EMBL" id="MFC5768852.1"/>
    </source>
</evidence>
<dbReference type="Gene3D" id="6.10.180.10">
    <property type="entry name" value="Antitoxin ParD"/>
    <property type="match status" value="1"/>
</dbReference>
<dbReference type="Pfam" id="PF09386">
    <property type="entry name" value="ParD"/>
    <property type="match status" value="1"/>
</dbReference>
<gene>
    <name evidence="2" type="ORF">ACFPTN_05665</name>
</gene>
<accession>A0ABW1AP06</accession>
<comment type="caution">
    <text evidence="2">The sequence shown here is derived from an EMBL/GenBank/DDBJ whole genome shotgun (WGS) entry which is preliminary data.</text>
</comment>
<proteinExistence type="predicted"/>
<dbReference type="InterPro" id="IPR038296">
    <property type="entry name" value="ParD_sf"/>
</dbReference>
<name>A0ABW1AP06_9RHOO</name>
<evidence type="ECO:0000256" key="1">
    <source>
        <dbReference type="ARBA" id="ARBA00022649"/>
    </source>
</evidence>
<sequence length="84" mass="9254">MSRLTIDVTEQQHQALKAMAALEGKTIKQYALERLFPAASQDEQAMQELKTLLAERLAEARRGEVVEGSITDIANDLLRGGRTG</sequence>
<dbReference type="RefSeq" id="WP_096451234.1">
    <property type="nucleotide sequence ID" value="NZ_JBHSOG010000016.1"/>
</dbReference>
<dbReference type="SUPFAM" id="SSF47598">
    <property type="entry name" value="Ribbon-helix-helix"/>
    <property type="match status" value="1"/>
</dbReference>
<keyword evidence="3" id="KW-1185">Reference proteome</keyword>
<reference evidence="3" key="1">
    <citation type="journal article" date="2019" name="Int. J. Syst. Evol. Microbiol.">
        <title>The Global Catalogue of Microorganisms (GCM) 10K type strain sequencing project: providing services to taxonomists for standard genome sequencing and annotation.</title>
        <authorList>
            <consortium name="The Broad Institute Genomics Platform"/>
            <consortium name="The Broad Institute Genome Sequencing Center for Infectious Disease"/>
            <person name="Wu L."/>
            <person name="Ma J."/>
        </authorList>
    </citation>
    <scope>NUCLEOTIDE SEQUENCE [LARGE SCALE GENOMIC DNA]</scope>
    <source>
        <strain evidence="3">SHR3</strain>
    </source>
</reference>
<dbReference type="Proteomes" id="UP001595974">
    <property type="component" value="Unassembled WGS sequence"/>
</dbReference>
<dbReference type="InterPro" id="IPR010985">
    <property type="entry name" value="Ribbon_hlx_hlx"/>
</dbReference>
<evidence type="ECO:0000313" key="3">
    <source>
        <dbReference type="Proteomes" id="UP001595974"/>
    </source>
</evidence>
<organism evidence="2 3">
    <name type="scientific">Thauera sinica</name>
    <dbReference type="NCBI Taxonomy" id="2665146"/>
    <lineage>
        <taxon>Bacteria</taxon>
        <taxon>Pseudomonadati</taxon>
        <taxon>Pseudomonadota</taxon>
        <taxon>Betaproteobacteria</taxon>
        <taxon>Rhodocyclales</taxon>
        <taxon>Zoogloeaceae</taxon>
        <taxon>Thauera</taxon>
    </lineage>
</organism>
<dbReference type="EMBL" id="JBHSOG010000016">
    <property type="protein sequence ID" value="MFC5768852.1"/>
    <property type="molecule type" value="Genomic_DNA"/>
</dbReference>
<protein>
    <submittedName>
        <fullName evidence="2">Antitoxin</fullName>
    </submittedName>
</protein>